<dbReference type="AlphaFoldDB" id="A0AAV5W8H5"/>
<accession>A0AAV5W8H5</accession>
<proteinExistence type="predicted"/>
<dbReference type="Proteomes" id="UP001432322">
    <property type="component" value="Unassembled WGS sequence"/>
</dbReference>
<gene>
    <name evidence="2" type="ORF">PFISCL1PPCAC_17982</name>
</gene>
<feature type="domain" description="F-box" evidence="1">
    <location>
        <begin position="4"/>
        <end position="50"/>
    </location>
</feature>
<evidence type="ECO:0000313" key="3">
    <source>
        <dbReference type="Proteomes" id="UP001432322"/>
    </source>
</evidence>
<evidence type="ECO:0000259" key="1">
    <source>
        <dbReference type="PROSITE" id="PS50181"/>
    </source>
</evidence>
<dbReference type="Pfam" id="PF00646">
    <property type="entry name" value="F-box"/>
    <property type="match status" value="1"/>
</dbReference>
<dbReference type="SUPFAM" id="SSF81383">
    <property type="entry name" value="F-box domain"/>
    <property type="match status" value="1"/>
</dbReference>
<keyword evidence="3" id="KW-1185">Reference proteome</keyword>
<dbReference type="SMART" id="SM00256">
    <property type="entry name" value="FBOX"/>
    <property type="match status" value="1"/>
</dbReference>
<name>A0AAV5W8H5_9BILA</name>
<dbReference type="PROSITE" id="PS50181">
    <property type="entry name" value="FBOX"/>
    <property type="match status" value="1"/>
</dbReference>
<evidence type="ECO:0000313" key="2">
    <source>
        <dbReference type="EMBL" id="GMT26685.1"/>
    </source>
</evidence>
<sequence>QTPHLTLEALPKENIYRILSLLDLPDRKRVRQCSKIMRDAVQQSDFNVAVIGLEIYGVRGSVMASKSCNLFKEQTSYDNHIESFRNWLRTLRLSCFFRRLKCDTLDIHTNGISTEVDESMLEQVTEQFDFAELDFHFYSRIQPNIINFARRSKKPIHSITTSEFSPDPMEIFGLPCSQDLYVHDMEPGFSDEQILELALQERRIFHVPVNLSNPAPLQRLIEIVHSTSLRRALITVTKDYFHRFLESIALREGKPILGRVRPECTCSLFRDRFK</sequence>
<organism evidence="2 3">
    <name type="scientific">Pristionchus fissidentatus</name>
    <dbReference type="NCBI Taxonomy" id="1538716"/>
    <lineage>
        <taxon>Eukaryota</taxon>
        <taxon>Metazoa</taxon>
        <taxon>Ecdysozoa</taxon>
        <taxon>Nematoda</taxon>
        <taxon>Chromadorea</taxon>
        <taxon>Rhabditida</taxon>
        <taxon>Rhabditina</taxon>
        <taxon>Diplogasteromorpha</taxon>
        <taxon>Diplogasteroidea</taxon>
        <taxon>Neodiplogasteridae</taxon>
        <taxon>Pristionchus</taxon>
    </lineage>
</organism>
<dbReference type="InterPro" id="IPR001810">
    <property type="entry name" value="F-box_dom"/>
</dbReference>
<dbReference type="EMBL" id="BTSY01000005">
    <property type="protein sequence ID" value="GMT26685.1"/>
    <property type="molecule type" value="Genomic_DNA"/>
</dbReference>
<dbReference type="InterPro" id="IPR036047">
    <property type="entry name" value="F-box-like_dom_sf"/>
</dbReference>
<reference evidence="2" key="1">
    <citation type="submission" date="2023-10" db="EMBL/GenBank/DDBJ databases">
        <title>Genome assembly of Pristionchus species.</title>
        <authorList>
            <person name="Yoshida K."/>
            <person name="Sommer R.J."/>
        </authorList>
    </citation>
    <scope>NUCLEOTIDE SEQUENCE</scope>
    <source>
        <strain evidence="2">RS5133</strain>
    </source>
</reference>
<protein>
    <recommendedName>
        <fullName evidence="1">F-box domain-containing protein</fullName>
    </recommendedName>
</protein>
<comment type="caution">
    <text evidence="2">The sequence shown here is derived from an EMBL/GenBank/DDBJ whole genome shotgun (WGS) entry which is preliminary data.</text>
</comment>
<feature type="non-terminal residue" evidence="2">
    <location>
        <position position="1"/>
    </location>
</feature>